<dbReference type="OrthoDB" id="3642661at2759"/>
<protein>
    <submittedName>
        <fullName evidence="2">Uncharacterized protein</fullName>
    </submittedName>
</protein>
<feature type="region of interest" description="Disordered" evidence="1">
    <location>
        <begin position="205"/>
        <end position="259"/>
    </location>
</feature>
<comment type="caution">
    <text evidence="2">The sequence shown here is derived from an EMBL/GenBank/DDBJ whole genome shotgun (WGS) entry which is preliminary data.</text>
</comment>
<sequence length="259" mass="29554">MVNGEWHFDNRACRPVKSMMVAPILPTILYAHVNAHPSTKLAASTTFARRAARHHNMAQQVSFQDLERAMQTHNLEDSEIDQLMAIDISVGSSDQAASVPEPSAPDLFSWSAEIDEFMAAIITVFQNPECCNLSDQAEFWTAVLAFLNPNHEVFQALNPVREIQKVYKRLRAPAMRKYGNMADLRGLFTKGKKRTRVLNRWKEEHAGSAENKLVQGKHQQGERVQRQKASRKKQRKREKRKMFHLQGLGEALPKIEPNE</sequence>
<dbReference type="EMBL" id="LKMD01000102">
    <property type="protein sequence ID" value="PIA98147.1"/>
    <property type="molecule type" value="Genomic_DNA"/>
</dbReference>
<feature type="compositionally biased region" description="Basic residues" evidence="1">
    <location>
        <begin position="226"/>
        <end position="243"/>
    </location>
</feature>
<gene>
    <name evidence="2" type="ORF">CB0940_05819</name>
</gene>
<accession>A0A2G5I010</accession>
<evidence type="ECO:0000313" key="3">
    <source>
        <dbReference type="Proteomes" id="UP000230605"/>
    </source>
</evidence>
<proteinExistence type="predicted"/>
<dbReference type="AlphaFoldDB" id="A0A2G5I010"/>
<reference evidence="2 3" key="1">
    <citation type="submission" date="2015-10" db="EMBL/GenBank/DDBJ databases">
        <title>The cercosporin biosynthetic gene cluster was horizontally transferred to several fungal lineages and shown to be expanded in Cercospora beticola based on microsynteny with recipient genomes.</title>
        <authorList>
            <person name="De Jonge R."/>
            <person name="Ebert M.K."/>
            <person name="Suttle J.C."/>
            <person name="Jurick Ii W.M."/>
            <person name="Secor G.A."/>
            <person name="Thomma B.P."/>
            <person name="Van De Peer Y."/>
            <person name="Bolton M.D."/>
        </authorList>
    </citation>
    <scope>NUCLEOTIDE SEQUENCE [LARGE SCALE GENOMIC DNA]</scope>
    <source>
        <strain evidence="2 3">09-40</strain>
    </source>
</reference>
<evidence type="ECO:0000256" key="1">
    <source>
        <dbReference type="SAM" id="MobiDB-lite"/>
    </source>
</evidence>
<organism evidence="2 3">
    <name type="scientific">Cercospora beticola</name>
    <name type="common">Sugarbeet leaf spot fungus</name>
    <dbReference type="NCBI Taxonomy" id="122368"/>
    <lineage>
        <taxon>Eukaryota</taxon>
        <taxon>Fungi</taxon>
        <taxon>Dikarya</taxon>
        <taxon>Ascomycota</taxon>
        <taxon>Pezizomycotina</taxon>
        <taxon>Dothideomycetes</taxon>
        <taxon>Dothideomycetidae</taxon>
        <taxon>Mycosphaerellales</taxon>
        <taxon>Mycosphaerellaceae</taxon>
        <taxon>Cercospora</taxon>
    </lineage>
</organism>
<dbReference type="Proteomes" id="UP000230605">
    <property type="component" value="Chromosome 2"/>
</dbReference>
<name>A0A2G5I010_CERBT</name>
<evidence type="ECO:0000313" key="2">
    <source>
        <dbReference type="EMBL" id="PIA98147.1"/>
    </source>
</evidence>